<dbReference type="Proteomes" id="UP001596383">
    <property type="component" value="Unassembled WGS sequence"/>
</dbReference>
<evidence type="ECO:0000313" key="1">
    <source>
        <dbReference type="EMBL" id="MFC6768086.1"/>
    </source>
</evidence>
<keyword evidence="1" id="KW-0436">Ligase</keyword>
<dbReference type="AlphaFoldDB" id="A0ABD5SXY0"/>
<feature type="non-terminal residue" evidence="1">
    <location>
        <position position="1"/>
    </location>
</feature>
<dbReference type="EMBL" id="JBHSWV010000484">
    <property type="protein sequence ID" value="MFC6768086.1"/>
    <property type="molecule type" value="Genomic_DNA"/>
</dbReference>
<dbReference type="Pfam" id="PF13549">
    <property type="entry name" value="ATP-grasp_5"/>
    <property type="match status" value="1"/>
</dbReference>
<keyword evidence="2" id="KW-1185">Reference proteome</keyword>
<evidence type="ECO:0000313" key="2">
    <source>
        <dbReference type="Proteomes" id="UP001596383"/>
    </source>
</evidence>
<dbReference type="RefSeq" id="WP_273740912.1">
    <property type="nucleotide sequence ID" value="NZ_JAQIVI010000484.1"/>
</dbReference>
<reference evidence="1 2" key="1">
    <citation type="journal article" date="2019" name="Int. J. Syst. Evol. Microbiol.">
        <title>The Global Catalogue of Microorganisms (GCM) 10K type strain sequencing project: providing services to taxonomists for standard genome sequencing and annotation.</title>
        <authorList>
            <consortium name="The Broad Institute Genomics Platform"/>
            <consortium name="The Broad Institute Genome Sequencing Center for Infectious Disease"/>
            <person name="Wu L."/>
            <person name="Ma J."/>
        </authorList>
    </citation>
    <scope>NUCLEOTIDE SEQUENCE [LARGE SCALE GENOMIC DNA]</scope>
    <source>
        <strain evidence="1 2">LMG 29247</strain>
    </source>
</reference>
<dbReference type="Gene3D" id="3.30.470.20">
    <property type="entry name" value="ATP-grasp fold, B domain"/>
    <property type="match status" value="1"/>
</dbReference>
<name>A0ABD5SXY0_9EURY</name>
<organism evidence="1 2">
    <name type="scientific">Natrinema soli</name>
    <dbReference type="NCBI Taxonomy" id="1930624"/>
    <lineage>
        <taxon>Archaea</taxon>
        <taxon>Methanobacteriati</taxon>
        <taxon>Methanobacteriota</taxon>
        <taxon>Stenosarchaea group</taxon>
        <taxon>Halobacteria</taxon>
        <taxon>Halobacteriales</taxon>
        <taxon>Natrialbaceae</taxon>
        <taxon>Natrinema</taxon>
    </lineage>
</organism>
<gene>
    <name evidence="1" type="ORF">ACFQE6_24725</name>
</gene>
<accession>A0ABD5SXY0</accession>
<dbReference type="GO" id="GO:0016874">
    <property type="term" value="F:ligase activity"/>
    <property type="evidence" value="ECO:0007669"/>
    <property type="project" value="UniProtKB-KW"/>
</dbReference>
<dbReference type="SUPFAM" id="SSF56059">
    <property type="entry name" value="Glutathione synthetase ATP-binding domain-like"/>
    <property type="match status" value="1"/>
</dbReference>
<sequence length="60" mass="6409">LFDGYRGAPVVDRTAVAEAVVTVGDLLVEREEIREVEVNPLLAQSDDAVALDALVTLEDA</sequence>
<protein>
    <submittedName>
        <fullName evidence="1">Acetate--CoA ligase family protein</fullName>
    </submittedName>
</protein>
<proteinExistence type="predicted"/>
<comment type="caution">
    <text evidence="1">The sequence shown here is derived from an EMBL/GenBank/DDBJ whole genome shotgun (WGS) entry which is preliminary data.</text>
</comment>